<reference evidence="6" key="1">
    <citation type="submission" date="2024-04" db="EMBL/GenBank/DDBJ databases">
        <title>Salinicola lusitanus LLJ914,a marine bacterium isolated from the Okinawa Trough.</title>
        <authorList>
            <person name="Li J."/>
        </authorList>
    </citation>
    <scope>NUCLEOTIDE SEQUENCE [LARGE SCALE GENOMIC DNA]</scope>
</reference>
<dbReference type="Proteomes" id="UP001460270">
    <property type="component" value="Unassembled WGS sequence"/>
</dbReference>
<dbReference type="InterPro" id="IPR029841">
    <property type="entry name" value="CDKN1A"/>
</dbReference>
<keyword evidence="6" id="KW-1185">Reference proteome</keyword>
<evidence type="ECO:0000313" key="6">
    <source>
        <dbReference type="Proteomes" id="UP001460270"/>
    </source>
</evidence>
<evidence type="ECO:0000256" key="2">
    <source>
        <dbReference type="ARBA" id="ARBA00023013"/>
    </source>
</evidence>
<organism evidence="5 6">
    <name type="scientific">Mugilogobius chulae</name>
    <name type="common">yellowstripe goby</name>
    <dbReference type="NCBI Taxonomy" id="88201"/>
    <lineage>
        <taxon>Eukaryota</taxon>
        <taxon>Metazoa</taxon>
        <taxon>Chordata</taxon>
        <taxon>Craniata</taxon>
        <taxon>Vertebrata</taxon>
        <taxon>Euteleostomi</taxon>
        <taxon>Actinopterygii</taxon>
        <taxon>Neopterygii</taxon>
        <taxon>Teleostei</taxon>
        <taxon>Neoteleostei</taxon>
        <taxon>Acanthomorphata</taxon>
        <taxon>Gobiaria</taxon>
        <taxon>Gobiiformes</taxon>
        <taxon>Gobioidei</taxon>
        <taxon>Gobiidae</taxon>
        <taxon>Gobionellinae</taxon>
        <taxon>Mugilogobius</taxon>
    </lineage>
</organism>
<protein>
    <recommendedName>
        <fullName evidence="4">Cyclin-dependent kinase inhibitor domain-containing protein</fullName>
    </recommendedName>
</protein>
<evidence type="ECO:0000313" key="5">
    <source>
        <dbReference type="EMBL" id="KAK7916680.1"/>
    </source>
</evidence>
<dbReference type="PANTHER" id="PTHR46778:SF1">
    <property type="entry name" value="CYCLIN-DEPENDENT KINASE INHIBITOR 1"/>
    <property type="match status" value="1"/>
</dbReference>
<feature type="domain" description="Cyclin-dependent kinase inhibitor" evidence="4">
    <location>
        <begin position="60"/>
        <end position="108"/>
    </location>
</feature>
<dbReference type="InterPro" id="IPR003175">
    <property type="entry name" value="CDI_dom"/>
</dbReference>
<dbReference type="GO" id="GO:0000307">
    <property type="term" value="C:cyclin-dependent protein kinase holoenzyme complex"/>
    <property type="evidence" value="ECO:0007669"/>
    <property type="project" value="TreeGrafter"/>
</dbReference>
<sequence length="205" mass="23285">MRGGGVNSTRRTPGRHGYESHALTEHAVNTREIHAAIACKTMAAPMRILGTLGNGPTRRNLFGPVDRERLQVEYQAALRKDLEEASVRWGFDFIRDKPLKSSDFQWEGITGTKVPLLYRSCLLQQTEENSLAAAPVSRKRARAESPLCDKENIPHSPERCLLDLEKFERTPQRGEFRGLKRKQTNITDFYQAKRRVVGKPRKSGE</sequence>
<comment type="similarity">
    <text evidence="1">Belongs to the CDI family.</text>
</comment>
<name>A0AAW0P6N7_9GOBI</name>
<dbReference type="InterPro" id="IPR044898">
    <property type="entry name" value="CDI_dom_sf"/>
</dbReference>
<comment type="caution">
    <text evidence="5">The sequence shown here is derived from an EMBL/GenBank/DDBJ whole genome shotgun (WGS) entry which is preliminary data.</text>
</comment>
<dbReference type="GO" id="GO:2000045">
    <property type="term" value="P:regulation of G1/S transition of mitotic cell cycle"/>
    <property type="evidence" value="ECO:0007669"/>
    <property type="project" value="TreeGrafter"/>
</dbReference>
<evidence type="ECO:0000259" key="4">
    <source>
        <dbReference type="Pfam" id="PF02234"/>
    </source>
</evidence>
<keyword evidence="2" id="KW-0649">Protein kinase inhibitor</keyword>
<dbReference type="AlphaFoldDB" id="A0AAW0P6N7"/>
<dbReference type="GO" id="GO:0005634">
    <property type="term" value="C:nucleus"/>
    <property type="evidence" value="ECO:0007669"/>
    <property type="project" value="InterPro"/>
</dbReference>
<gene>
    <name evidence="5" type="ORF">WMY93_012441</name>
</gene>
<evidence type="ECO:0000256" key="3">
    <source>
        <dbReference type="SAM" id="MobiDB-lite"/>
    </source>
</evidence>
<dbReference type="GO" id="GO:0072331">
    <property type="term" value="P:signal transduction by p53 class mediator"/>
    <property type="evidence" value="ECO:0007669"/>
    <property type="project" value="InterPro"/>
</dbReference>
<evidence type="ECO:0000256" key="1">
    <source>
        <dbReference type="ARBA" id="ARBA00006726"/>
    </source>
</evidence>
<feature type="region of interest" description="Disordered" evidence="3">
    <location>
        <begin position="1"/>
        <end position="21"/>
    </location>
</feature>
<proteinExistence type="inferred from homology"/>
<dbReference type="GO" id="GO:0006974">
    <property type="term" value="P:DNA damage response"/>
    <property type="evidence" value="ECO:0007669"/>
    <property type="project" value="TreeGrafter"/>
</dbReference>
<dbReference type="GO" id="GO:0004861">
    <property type="term" value="F:cyclin-dependent protein serine/threonine kinase inhibitor activity"/>
    <property type="evidence" value="ECO:0007669"/>
    <property type="project" value="InterPro"/>
</dbReference>
<dbReference type="Gene3D" id="4.10.365.10">
    <property type="entry name" value="p27"/>
    <property type="match status" value="1"/>
</dbReference>
<dbReference type="PANTHER" id="PTHR46778">
    <property type="entry name" value="CYCLIN-DEPENDENT KINASE INHIBITOR 1-RELATED"/>
    <property type="match status" value="1"/>
</dbReference>
<accession>A0AAW0P6N7</accession>
<dbReference type="EMBL" id="JBBPFD010000008">
    <property type="protein sequence ID" value="KAK7916680.1"/>
    <property type="molecule type" value="Genomic_DNA"/>
</dbReference>
<dbReference type="Pfam" id="PF02234">
    <property type="entry name" value="CDI"/>
    <property type="match status" value="1"/>
</dbReference>